<name>A0A3Q7YCS0_CICAR</name>
<evidence type="ECO:0000313" key="1">
    <source>
        <dbReference type="Proteomes" id="UP000087171"/>
    </source>
</evidence>
<dbReference type="OrthoDB" id="2422440at2759"/>
<accession>A0A3Q7YCS0</accession>
<evidence type="ECO:0000313" key="2">
    <source>
        <dbReference type="RefSeq" id="XP_027191682.1"/>
    </source>
</evidence>
<proteinExistence type="predicted"/>
<reference evidence="1" key="1">
    <citation type="journal article" date="2013" name="Nat. Biotechnol.">
        <title>Draft genome sequence of chickpea (Cicer arietinum) provides a resource for trait improvement.</title>
        <authorList>
            <person name="Varshney R.K."/>
            <person name="Song C."/>
            <person name="Saxena R.K."/>
            <person name="Azam S."/>
            <person name="Yu S."/>
            <person name="Sharpe A.G."/>
            <person name="Cannon S."/>
            <person name="Baek J."/>
            <person name="Rosen B.D."/>
            <person name="Tar'an B."/>
            <person name="Millan T."/>
            <person name="Zhang X."/>
            <person name="Ramsay L.D."/>
            <person name="Iwata A."/>
            <person name="Wang Y."/>
            <person name="Nelson W."/>
            <person name="Farmer A.D."/>
            <person name="Gaur P.M."/>
            <person name="Soderlund C."/>
            <person name="Penmetsa R.V."/>
            <person name="Xu C."/>
            <person name="Bharti A.K."/>
            <person name="He W."/>
            <person name="Winter P."/>
            <person name="Zhao S."/>
            <person name="Hane J.K."/>
            <person name="Carrasquilla-Garcia N."/>
            <person name="Condie J.A."/>
            <person name="Upadhyaya H.D."/>
            <person name="Luo M.C."/>
            <person name="Thudi M."/>
            <person name="Gowda C.L."/>
            <person name="Singh N.P."/>
            <person name="Lichtenzveig J."/>
            <person name="Gali K.K."/>
            <person name="Rubio J."/>
            <person name="Nadarajan N."/>
            <person name="Dolezel J."/>
            <person name="Bansal K.C."/>
            <person name="Xu X."/>
            <person name="Edwards D."/>
            <person name="Zhang G."/>
            <person name="Kahl G."/>
            <person name="Gil J."/>
            <person name="Singh K.B."/>
            <person name="Datta S.K."/>
            <person name="Jackson S.A."/>
            <person name="Wang J."/>
            <person name="Cook D.R."/>
        </authorList>
    </citation>
    <scope>NUCLEOTIDE SEQUENCE [LARGE SCALE GENOMIC DNA]</scope>
    <source>
        <strain evidence="1">cv. CDC Frontier</strain>
    </source>
</reference>
<dbReference type="STRING" id="3827.A0A3Q7YCS0"/>
<dbReference type="Gene3D" id="3.90.70.80">
    <property type="match status" value="1"/>
</dbReference>
<protein>
    <submittedName>
        <fullName evidence="2">Uncharacterized protein LOC113787175</fullName>
    </submittedName>
</protein>
<dbReference type="GeneID" id="113787175"/>
<gene>
    <name evidence="2" type="primary">LOC113787175</name>
</gene>
<organism evidence="1 2">
    <name type="scientific">Cicer arietinum</name>
    <name type="common">Chickpea</name>
    <name type="synonym">Garbanzo</name>
    <dbReference type="NCBI Taxonomy" id="3827"/>
    <lineage>
        <taxon>Eukaryota</taxon>
        <taxon>Viridiplantae</taxon>
        <taxon>Streptophyta</taxon>
        <taxon>Embryophyta</taxon>
        <taxon>Tracheophyta</taxon>
        <taxon>Spermatophyta</taxon>
        <taxon>Magnoliopsida</taxon>
        <taxon>eudicotyledons</taxon>
        <taxon>Gunneridae</taxon>
        <taxon>Pentapetalae</taxon>
        <taxon>rosids</taxon>
        <taxon>fabids</taxon>
        <taxon>Fabales</taxon>
        <taxon>Fabaceae</taxon>
        <taxon>Papilionoideae</taxon>
        <taxon>50 kb inversion clade</taxon>
        <taxon>NPAAA clade</taxon>
        <taxon>Hologalegina</taxon>
        <taxon>IRL clade</taxon>
        <taxon>Cicereae</taxon>
        <taxon>Cicer</taxon>
    </lineage>
</organism>
<dbReference type="KEGG" id="cam:113787175"/>
<sequence>MYNSQFFQNLHHCVSRKCMKEIDKQLERVKIVGTNKTKCGCSIRTTHGLPCSCELAKLQIYGNVILLDNIHDFWKQISIEHELEDEESLSDYDFSEELEAMKAYMKKHDIISQRIFKAKVREVVFSHTTSILAPPEKVRAKGAGKKKKEFDTPRDPSYWEYVDAYQESATARQPSQSSQHSFKTQFLTYIRPYIEDIVDVVADGNCGFRAIAALLGWTEESWALVRSQLDQEIGLHKDVYSNVFDDNVESVRNSLKISKLGAQGKDKWMSLPDLGYVIATLYNVILVSLSRNLNMTFFPLNKSPSKETFVQSLLAIGFVNENHWVQIKLKSDCPLPPTSQKWKDFCSDTTKSWEVAYAARMKH</sequence>
<reference evidence="2" key="2">
    <citation type="submission" date="2025-08" db="UniProtKB">
        <authorList>
            <consortium name="RefSeq"/>
        </authorList>
    </citation>
    <scope>IDENTIFICATION</scope>
    <source>
        <tissue evidence="2">Etiolated seedlings</tissue>
    </source>
</reference>
<dbReference type="AlphaFoldDB" id="A0A3Q7YCS0"/>
<keyword evidence="1" id="KW-1185">Reference proteome</keyword>
<dbReference type="RefSeq" id="XP_027191682.1">
    <property type="nucleotide sequence ID" value="XM_027335881.1"/>
</dbReference>
<dbReference type="CDD" id="cd22744">
    <property type="entry name" value="OTU"/>
    <property type="match status" value="1"/>
</dbReference>
<dbReference type="Proteomes" id="UP000087171">
    <property type="component" value="Chromosome Ca6"/>
</dbReference>